<evidence type="ECO:0000259" key="8">
    <source>
        <dbReference type="Pfam" id="PF01435"/>
    </source>
</evidence>
<keyword evidence="7" id="KW-0472">Membrane</keyword>
<keyword evidence="5 6" id="KW-0482">Metalloprotease</keyword>
<keyword evidence="7" id="KW-1133">Transmembrane helix</keyword>
<protein>
    <submittedName>
        <fullName evidence="9">Peptidase M48</fullName>
    </submittedName>
</protein>
<dbReference type="GO" id="GO:0046872">
    <property type="term" value="F:metal ion binding"/>
    <property type="evidence" value="ECO:0007669"/>
    <property type="project" value="UniProtKB-KW"/>
</dbReference>
<dbReference type="Gene3D" id="3.30.2010.10">
    <property type="entry name" value="Metalloproteases ('zincins'), catalytic domain"/>
    <property type="match status" value="1"/>
</dbReference>
<dbReference type="OrthoDB" id="9785340at2"/>
<proteinExistence type="inferred from homology"/>
<dbReference type="RefSeq" id="WP_045383027.1">
    <property type="nucleotide sequence ID" value="NZ_BBKA01000093.1"/>
</dbReference>
<evidence type="ECO:0000256" key="5">
    <source>
        <dbReference type="ARBA" id="ARBA00023049"/>
    </source>
</evidence>
<dbReference type="EMBL" id="LQPE01000008">
    <property type="protein sequence ID" value="ORW11402.1"/>
    <property type="molecule type" value="Genomic_DNA"/>
</dbReference>
<feature type="transmembrane region" description="Helical" evidence="7">
    <location>
        <begin position="202"/>
        <end position="223"/>
    </location>
</feature>
<comment type="caution">
    <text evidence="9">The sequence shown here is derived from an EMBL/GenBank/DDBJ whole genome shotgun (WGS) entry which is preliminary data.</text>
</comment>
<organism evidence="9 10">
    <name type="scientific">Mycobacterium kyorinense</name>
    <dbReference type="NCBI Taxonomy" id="487514"/>
    <lineage>
        <taxon>Bacteria</taxon>
        <taxon>Bacillati</taxon>
        <taxon>Actinomycetota</taxon>
        <taxon>Actinomycetes</taxon>
        <taxon>Mycobacteriales</taxon>
        <taxon>Mycobacteriaceae</taxon>
        <taxon>Mycobacterium</taxon>
    </lineage>
</organism>
<dbReference type="AlphaFoldDB" id="A0A1X1YJZ8"/>
<evidence type="ECO:0000256" key="7">
    <source>
        <dbReference type="SAM" id="Phobius"/>
    </source>
</evidence>
<comment type="cofactor">
    <cofactor evidence="6">
        <name>Zn(2+)</name>
        <dbReference type="ChEBI" id="CHEBI:29105"/>
    </cofactor>
    <text evidence="6">Binds 1 zinc ion per subunit.</text>
</comment>
<dbReference type="Proteomes" id="UP000193487">
    <property type="component" value="Unassembled WGS sequence"/>
</dbReference>
<feature type="domain" description="Peptidase M48" evidence="8">
    <location>
        <begin position="123"/>
        <end position="203"/>
    </location>
</feature>
<evidence type="ECO:0000256" key="4">
    <source>
        <dbReference type="ARBA" id="ARBA00022833"/>
    </source>
</evidence>
<evidence type="ECO:0000256" key="1">
    <source>
        <dbReference type="ARBA" id="ARBA00022670"/>
    </source>
</evidence>
<reference evidence="9 10" key="1">
    <citation type="submission" date="2016-01" db="EMBL/GenBank/DDBJ databases">
        <title>The new phylogeny of the genus Mycobacterium.</title>
        <authorList>
            <person name="Tarcisio F."/>
            <person name="Conor M."/>
            <person name="Antonella G."/>
            <person name="Elisabetta G."/>
            <person name="Giulia F.S."/>
            <person name="Sara T."/>
            <person name="Anna F."/>
            <person name="Clotilde B."/>
            <person name="Roberto B."/>
            <person name="Veronica D.S."/>
            <person name="Fabio R."/>
            <person name="Monica P."/>
            <person name="Olivier J."/>
            <person name="Enrico T."/>
            <person name="Nicola S."/>
        </authorList>
    </citation>
    <scope>NUCLEOTIDE SEQUENCE [LARGE SCALE GENOMIC DNA]</scope>
    <source>
        <strain evidence="9 10">DSM 45166</strain>
    </source>
</reference>
<dbReference type="GO" id="GO:0006508">
    <property type="term" value="P:proteolysis"/>
    <property type="evidence" value="ECO:0007669"/>
    <property type="project" value="UniProtKB-KW"/>
</dbReference>
<gene>
    <name evidence="9" type="ORF">AWC14_19125</name>
</gene>
<keyword evidence="4 6" id="KW-0862">Zinc</keyword>
<dbReference type="Pfam" id="PF01435">
    <property type="entry name" value="Peptidase_M48"/>
    <property type="match status" value="1"/>
</dbReference>
<dbReference type="PANTHER" id="PTHR34978:SF3">
    <property type="entry name" value="SLR0241 PROTEIN"/>
    <property type="match status" value="1"/>
</dbReference>
<feature type="transmembrane region" description="Helical" evidence="7">
    <location>
        <begin position="92"/>
        <end position="113"/>
    </location>
</feature>
<dbReference type="PANTHER" id="PTHR34978">
    <property type="entry name" value="POSSIBLE SENSOR-TRANSDUCER PROTEIN BLAR"/>
    <property type="match status" value="1"/>
</dbReference>
<dbReference type="GO" id="GO:0004222">
    <property type="term" value="F:metalloendopeptidase activity"/>
    <property type="evidence" value="ECO:0007669"/>
    <property type="project" value="InterPro"/>
</dbReference>
<accession>A0A1X1YJZ8</accession>
<keyword evidence="2" id="KW-0479">Metal-binding</keyword>
<feature type="transmembrane region" description="Helical" evidence="7">
    <location>
        <begin position="39"/>
        <end position="62"/>
    </location>
</feature>
<dbReference type="InterPro" id="IPR052173">
    <property type="entry name" value="Beta-lactam_resp_regulator"/>
</dbReference>
<keyword evidence="10" id="KW-1185">Reference proteome</keyword>
<evidence type="ECO:0000256" key="6">
    <source>
        <dbReference type="RuleBase" id="RU003983"/>
    </source>
</evidence>
<evidence type="ECO:0000256" key="3">
    <source>
        <dbReference type="ARBA" id="ARBA00022801"/>
    </source>
</evidence>
<evidence type="ECO:0000313" key="9">
    <source>
        <dbReference type="EMBL" id="ORW11402.1"/>
    </source>
</evidence>
<feature type="transmembrane region" description="Helical" evidence="7">
    <location>
        <begin position="243"/>
        <end position="266"/>
    </location>
</feature>
<sequence>MNAAALLLLYGSAWAWSGQRLLRRVTGSGVHPRLAVTAWLTAVIGALAAWVCALAVLLDAVLVSMWRHWALSLCMKVLGFAGHVGLPREIGSALALTLLAAGVAATTVVSRSVRYAYRRQRSRSREHAASVRMVGTPGYQPGVMVVQARRPVAYCVAGRPATVVITTAALERLDKPQLAAVLAHESAHLTGRHHQLLMVLRAMAAGLPLPLFTAATDAVAGLLEMCADDVAVRRHGAMPLLRGILALAGQPTMGAAALGAAGSAVLCRATRLTVSVPRRIRWRDGLVLSAVTGMALLTPLAVGLACHF</sequence>
<keyword evidence="1 6" id="KW-0645">Protease</keyword>
<keyword evidence="3 6" id="KW-0378">Hydrolase</keyword>
<feature type="transmembrane region" description="Helical" evidence="7">
    <location>
        <begin position="286"/>
        <end position="305"/>
    </location>
</feature>
<dbReference type="CDD" id="cd07326">
    <property type="entry name" value="M56_BlaR1_MecR1_like"/>
    <property type="match status" value="1"/>
</dbReference>
<dbReference type="InterPro" id="IPR001915">
    <property type="entry name" value="Peptidase_M48"/>
</dbReference>
<evidence type="ECO:0000313" key="10">
    <source>
        <dbReference type="Proteomes" id="UP000193487"/>
    </source>
</evidence>
<evidence type="ECO:0000256" key="2">
    <source>
        <dbReference type="ARBA" id="ARBA00022723"/>
    </source>
</evidence>
<feature type="transmembrane region" description="Helical" evidence="7">
    <location>
        <begin position="69"/>
        <end position="86"/>
    </location>
</feature>
<comment type="similarity">
    <text evidence="6">Belongs to the peptidase M48 family.</text>
</comment>
<name>A0A1X1YJZ8_9MYCO</name>
<keyword evidence="7" id="KW-0812">Transmembrane</keyword>